<accession>A0ABS6B3Y6</accession>
<comment type="caution">
    <text evidence="2">The sequence shown here is derived from an EMBL/GenBank/DDBJ whole genome shotgun (WGS) entry which is preliminary data.</text>
</comment>
<dbReference type="Gene3D" id="3.30.70.100">
    <property type="match status" value="1"/>
</dbReference>
<keyword evidence="2" id="KW-0560">Oxidoreductase</keyword>
<dbReference type="GO" id="GO:0004497">
    <property type="term" value="F:monooxygenase activity"/>
    <property type="evidence" value="ECO:0007669"/>
    <property type="project" value="UniProtKB-KW"/>
</dbReference>
<gene>
    <name evidence="2" type="ORF">KO481_26205</name>
</gene>
<evidence type="ECO:0000313" key="3">
    <source>
        <dbReference type="Proteomes" id="UP000733379"/>
    </source>
</evidence>
<organism evidence="2 3">
    <name type="scientific">Nocardia albiluteola</name>
    <dbReference type="NCBI Taxonomy" id="2842303"/>
    <lineage>
        <taxon>Bacteria</taxon>
        <taxon>Bacillati</taxon>
        <taxon>Actinomycetota</taxon>
        <taxon>Actinomycetes</taxon>
        <taxon>Mycobacteriales</taxon>
        <taxon>Nocardiaceae</taxon>
        <taxon>Nocardia</taxon>
    </lineage>
</organism>
<feature type="domain" description="ABM" evidence="1">
    <location>
        <begin position="12"/>
        <end position="72"/>
    </location>
</feature>
<dbReference type="Pfam" id="PF03992">
    <property type="entry name" value="ABM"/>
    <property type="match status" value="1"/>
</dbReference>
<dbReference type="Proteomes" id="UP000733379">
    <property type="component" value="Unassembled WGS sequence"/>
</dbReference>
<evidence type="ECO:0000259" key="1">
    <source>
        <dbReference type="Pfam" id="PF03992"/>
    </source>
</evidence>
<dbReference type="RefSeq" id="WP_215920733.1">
    <property type="nucleotide sequence ID" value="NZ_JAHKNI010000009.1"/>
</dbReference>
<reference evidence="2 3" key="1">
    <citation type="submission" date="2021-06" db="EMBL/GenBank/DDBJ databases">
        <title>Actinomycetes sequencing.</title>
        <authorList>
            <person name="Shan Q."/>
        </authorList>
    </citation>
    <scope>NUCLEOTIDE SEQUENCE [LARGE SCALE GENOMIC DNA]</scope>
    <source>
        <strain evidence="2 3">NEAU-G5</strain>
    </source>
</reference>
<evidence type="ECO:0000313" key="2">
    <source>
        <dbReference type="EMBL" id="MBU3065012.1"/>
    </source>
</evidence>
<protein>
    <submittedName>
        <fullName evidence="2">Antibiotic biosynthesis monooxygenase</fullName>
    </submittedName>
</protein>
<dbReference type="EMBL" id="JAHKNI010000009">
    <property type="protein sequence ID" value="MBU3065012.1"/>
    <property type="molecule type" value="Genomic_DNA"/>
</dbReference>
<keyword evidence="2" id="KW-0503">Monooxygenase</keyword>
<dbReference type="SUPFAM" id="SSF54909">
    <property type="entry name" value="Dimeric alpha+beta barrel"/>
    <property type="match status" value="1"/>
</dbReference>
<proteinExistence type="predicted"/>
<keyword evidence="3" id="KW-1185">Reference proteome</keyword>
<name>A0ABS6B3Y6_9NOCA</name>
<dbReference type="InterPro" id="IPR011008">
    <property type="entry name" value="Dimeric_a/b-barrel"/>
</dbReference>
<dbReference type="InterPro" id="IPR007138">
    <property type="entry name" value="ABM_dom"/>
</dbReference>
<sequence>MPVIRMSDALTTQINVFTVEPGRDQQLIEHLARAARVAREVPGWVSASLHRSLDGTRVVNYAQSENLAAAEAVIEHLTEQGFIRGNRAFGQANPGLYEVVFTLDRAAL</sequence>